<reference evidence="2" key="1">
    <citation type="submission" date="2021-05" db="EMBL/GenBank/DDBJ databases">
        <authorList>
            <person name="Pietrasiak N."/>
            <person name="Ward R."/>
            <person name="Stajich J.E."/>
            <person name="Kurbessoian T."/>
        </authorList>
    </citation>
    <scope>NUCLEOTIDE SEQUENCE</scope>
    <source>
        <strain evidence="2">GSE-TBD4-15B</strain>
    </source>
</reference>
<accession>A0A951P761</accession>
<name>A0A951P761_9CYAN</name>
<organism evidence="2 3">
    <name type="scientific">Pegethrix bostrychoides GSE-TBD4-15B</name>
    <dbReference type="NCBI Taxonomy" id="2839662"/>
    <lineage>
        <taxon>Bacteria</taxon>
        <taxon>Bacillati</taxon>
        <taxon>Cyanobacteriota</taxon>
        <taxon>Cyanophyceae</taxon>
        <taxon>Oculatellales</taxon>
        <taxon>Oculatellaceae</taxon>
        <taxon>Pegethrix</taxon>
    </lineage>
</organism>
<protein>
    <recommendedName>
        <fullName evidence="1">Polysaccharide biosynthesis enzyme WcbI domain-containing protein</fullName>
    </recommendedName>
</protein>
<proteinExistence type="predicted"/>
<reference evidence="2" key="2">
    <citation type="journal article" date="2022" name="Microbiol. Resour. Announc.">
        <title>Metagenome Sequencing to Explore Phylogenomics of Terrestrial Cyanobacteria.</title>
        <authorList>
            <person name="Ward R.D."/>
            <person name="Stajich J.E."/>
            <person name="Johansen J.R."/>
            <person name="Huntemann M."/>
            <person name="Clum A."/>
            <person name="Foster B."/>
            <person name="Foster B."/>
            <person name="Roux S."/>
            <person name="Palaniappan K."/>
            <person name="Varghese N."/>
            <person name="Mukherjee S."/>
            <person name="Reddy T.B.K."/>
            <person name="Daum C."/>
            <person name="Copeland A."/>
            <person name="Chen I.A."/>
            <person name="Ivanova N.N."/>
            <person name="Kyrpides N.C."/>
            <person name="Shapiro N."/>
            <person name="Eloe-Fadrosh E.A."/>
            <person name="Pietrasiak N."/>
        </authorList>
    </citation>
    <scope>NUCLEOTIDE SEQUENCE</scope>
    <source>
        <strain evidence="2">GSE-TBD4-15B</strain>
    </source>
</reference>
<sequence length="302" mass="34583">MKFFVIANCQQSPLVSILRYNGIDIESFSKPIHLVNRDDAEEIRRRAASSDAVIIQYNQSSMLTELELDPASIQASCQRVCVIPNIYTGINHPTFITFSSMLSSLSDEGKNLIKRLAVGLYYDCLPHAALSLDIPLHELTGVIENTTLSSPSLILEYLSELRTREKNCNVKISDYLESNACKSYLFYSLNHPVNDVLRELCSRILNYYELSNDLKIRVKPYLSNYRLPIYPFVSKALGLSGKPNWPFGGDENDHEMRLECGQFDHFERYTTVAGRSEWNELRERVESNGVYHKTIQILHEVF</sequence>
<dbReference type="InterPro" id="IPR041307">
    <property type="entry name" value="WcbI"/>
</dbReference>
<dbReference type="Proteomes" id="UP000707356">
    <property type="component" value="Unassembled WGS sequence"/>
</dbReference>
<gene>
    <name evidence="2" type="ORF">KME07_02020</name>
</gene>
<dbReference type="Gene3D" id="3.40.50.12080">
    <property type="match status" value="2"/>
</dbReference>
<dbReference type="AlphaFoldDB" id="A0A951P761"/>
<evidence type="ECO:0000313" key="3">
    <source>
        <dbReference type="Proteomes" id="UP000707356"/>
    </source>
</evidence>
<dbReference type="EMBL" id="JAHHHV010000007">
    <property type="protein sequence ID" value="MBW4464201.1"/>
    <property type="molecule type" value="Genomic_DNA"/>
</dbReference>
<feature type="domain" description="Polysaccharide biosynthesis enzyme WcbI" evidence="1">
    <location>
        <begin position="3"/>
        <end position="210"/>
    </location>
</feature>
<dbReference type="Pfam" id="PF18588">
    <property type="entry name" value="WcbI"/>
    <property type="match status" value="1"/>
</dbReference>
<evidence type="ECO:0000313" key="2">
    <source>
        <dbReference type="EMBL" id="MBW4464201.1"/>
    </source>
</evidence>
<comment type="caution">
    <text evidence="2">The sequence shown here is derived from an EMBL/GenBank/DDBJ whole genome shotgun (WGS) entry which is preliminary data.</text>
</comment>
<evidence type="ECO:0000259" key="1">
    <source>
        <dbReference type="Pfam" id="PF18588"/>
    </source>
</evidence>